<dbReference type="GO" id="GO:0019205">
    <property type="term" value="F:nucleobase-containing compound kinase activity"/>
    <property type="evidence" value="ECO:0007669"/>
    <property type="project" value="InterPro"/>
</dbReference>
<evidence type="ECO:0000313" key="5">
    <source>
        <dbReference type="EMBL" id="CAI2383266.1"/>
    </source>
</evidence>
<evidence type="ECO:0000256" key="2">
    <source>
        <dbReference type="ARBA" id="ARBA00022741"/>
    </source>
</evidence>
<dbReference type="Pfam" id="PF13238">
    <property type="entry name" value="AAA_18"/>
    <property type="match status" value="1"/>
</dbReference>
<evidence type="ECO:0000256" key="3">
    <source>
        <dbReference type="ARBA" id="ARBA00022777"/>
    </source>
</evidence>
<dbReference type="PANTHER" id="PTHR23359">
    <property type="entry name" value="NUCLEOTIDE KINASE"/>
    <property type="match status" value="1"/>
</dbReference>
<dbReference type="EMBL" id="CAMPGE010025518">
    <property type="protein sequence ID" value="CAI2383266.1"/>
    <property type="molecule type" value="Genomic_DNA"/>
</dbReference>
<comment type="caution">
    <text evidence="5">The sequence shown here is derived from an EMBL/GenBank/DDBJ whole genome shotgun (WGS) entry which is preliminary data.</text>
</comment>
<dbReference type="Gene3D" id="3.40.50.300">
    <property type="entry name" value="P-loop containing nucleotide triphosphate hydrolases"/>
    <property type="match status" value="5"/>
</dbReference>
<proteinExistence type="predicted"/>
<dbReference type="SUPFAM" id="SSF52540">
    <property type="entry name" value="P-loop containing nucleoside triphosphate hydrolases"/>
    <property type="match status" value="3"/>
</dbReference>
<feature type="compositionally biased region" description="Acidic residues" evidence="4">
    <location>
        <begin position="811"/>
        <end position="821"/>
    </location>
</feature>
<dbReference type="AlphaFoldDB" id="A0AAD1Y3I5"/>
<feature type="region of interest" description="Disordered" evidence="4">
    <location>
        <begin position="810"/>
        <end position="859"/>
    </location>
</feature>
<accession>A0AAD1Y3I5</accession>
<reference evidence="5" key="1">
    <citation type="submission" date="2023-07" db="EMBL/GenBank/DDBJ databases">
        <authorList>
            <consortium name="AG Swart"/>
            <person name="Singh M."/>
            <person name="Singh A."/>
            <person name="Seah K."/>
            <person name="Emmerich C."/>
        </authorList>
    </citation>
    <scope>NUCLEOTIDE SEQUENCE</scope>
    <source>
        <strain evidence="5">DP1</strain>
    </source>
</reference>
<protein>
    <recommendedName>
        <fullName evidence="7">Adenylate kinase</fullName>
    </recommendedName>
</protein>
<keyword evidence="3" id="KW-0418">Kinase</keyword>
<keyword evidence="2" id="KW-0547">Nucleotide-binding</keyword>
<sequence>MATMDAKKILDNPKITFVLGKDSAFRAQICEKLVEENKYTLICSETLQEIELKKSKKKINDGTLEINALISNPSKNYLMNGFPCTADQAINFEQNVSECQTVLYFQDKNEGEEEKVDPSTAAIQEVIEKYQLFGKVRAIDSSQDFDKVYKEAQKALLPEVFFLIGQKAAGKTTVGSSLAERTNMILMQFNEFVAKHKLKGADDETITLALINILKNEVSPRVLIEDFPQNLVQAKCFIKNCIEPSKVFYSKCSKDTCQERMITLGEDHSDYVSSAILSKKIKKFHDEAPSLIPFLQETTEFHEINCDQELQFVHQQVRDIIEPTVIHIRAGSNNDLKKQMITELVEKHGFINLEVSSLIRLETERRTPVGEEFLQIVQHGKIIPADMIVRMLRKIIYSGQKQNKFILNGFPDVIEQVNEFEANCARISAVFLTSEADKNVVEIKNNNLTLFNIDALFQKEFRLKITDSWDFGRFNEMLGCKTDYIIVTGTWCSGKTTVCKFLESTYGYTIVNLEAAKERVMKNHENDEEPPESPPPNEVIEELKATLDELKQNKAKIVFDTFPGATPEDFDAILDHLGTPDYIMNIDADIEERKKRYLVKTEAEEWGEGQDEETSKLENNTEALVAHAKAKYEGVSEDRFRILDFQLSPDNMQSQINDEMSPKVILVHHDKRLSSDTTCANLAIKYNLIYISVYQLIRKHIEEKTDLGLQLLATKKPREIKINSQTRDEFEEATYSAVHFDQTLVLKLVKQSVNETLTNQKYILLEGMCNTNILSNQEDMLELTPMNELIDIERELGEIVAVSSLRFTQESTEEEEVEYENFPEPPPVEEVKKEGEGEGDAPEPEPEQDEGEGDNKKEEFKVEDYQWTITNKKPKNLVQVYLQLKGKDAVHEIKNAEEYSSSQYESISKSLDEFITRVVGGDLKGKNPIIQVVFME</sequence>
<keyword evidence="1" id="KW-0808">Transferase</keyword>
<evidence type="ECO:0008006" key="7">
    <source>
        <dbReference type="Google" id="ProtNLM"/>
    </source>
</evidence>
<dbReference type="InterPro" id="IPR027417">
    <property type="entry name" value="P-loop_NTPase"/>
</dbReference>
<evidence type="ECO:0000256" key="1">
    <source>
        <dbReference type="ARBA" id="ARBA00022679"/>
    </source>
</evidence>
<organism evidence="5 6">
    <name type="scientific">Euplotes crassus</name>
    <dbReference type="NCBI Taxonomy" id="5936"/>
    <lineage>
        <taxon>Eukaryota</taxon>
        <taxon>Sar</taxon>
        <taxon>Alveolata</taxon>
        <taxon>Ciliophora</taxon>
        <taxon>Intramacronucleata</taxon>
        <taxon>Spirotrichea</taxon>
        <taxon>Hypotrichia</taxon>
        <taxon>Euplotida</taxon>
        <taxon>Euplotidae</taxon>
        <taxon>Moneuplotes</taxon>
    </lineage>
</organism>
<dbReference type="GO" id="GO:0005524">
    <property type="term" value="F:ATP binding"/>
    <property type="evidence" value="ECO:0007669"/>
    <property type="project" value="InterPro"/>
</dbReference>
<evidence type="ECO:0000313" key="6">
    <source>
        <dbReference type="Proteomes" id="UP001295684"/>
    </source>
</evidence>
<feature type="compositionally biased region" description="Acidic residues" evidence="4">
    <location>
        <begin position="837"/>
        <end position="852"/>
    </location>
</feature>
<dbReference type="GO" id="GO:0006139">
    <property type="term" value="P:nucleobase-containing compound metabolic process"/>
    <property type="evidence" value="ECO:0007669"/>
    <property type="project" value="InterPro"/>
</dbReference>
<name>A0AAD1Y3I5_EUPCR</name>
<evidence type="ECO:0000256" key="4">
    <source>
        <dbReference type="SAM" id="MobiDB-lite"/>
    </source>
</evidence>
<keyword evidence="6" id="KW-1185">Reference proteome</keyword>
<gene>
    <name evidence="5" type="ORF">ECRASSUSDP1_LOCUS24762</name>
</gene>
<dbReference type="Proteomes" id="UP001295684">
    <property type="component" value="Unassembled WGS sequence"/>
</dbReference>
<dbReference type="InterPro" id="IPR000850">
    <property type="entry name" value="Adenylat/UMP-CMP_kin"/>
</dbReference>
<dbReference type="Pfam" id="PF00406">
    <property type="entry name" value="ADK"/>
    <property type="match status" value="1"/>
</dbReference>